<evidence type="ECO:0000259" key="2">
    <source>
        <dbReference type="Pfam" id="PF18204"/>
    </source>
</evidence>
<evidence type="ECO:0000313" key="3">
    <source>
        <dbReference type="EMBL" id="KUJ94740.1"/>
    </source>
</evidence>
<feature type="domain" description="PGF-CTERM archaeal protein-sorting signal" evidence="2">
    <location>
        <begin position="167"/>
        <end position="188"/>
    </location>
</feature>
<dbReference type="AlphaFoldDB" id="A0A124FC06"/>
<dbReference type="PATRIC" id="fig|2234.6.peg.1515"/>
<organism evidence="4 5">
    <name type="scientific">Archaeoglobus fulgidus</name>
    <dbReference type="NCBI Taxonomy" id="2234"/>
    <lineage>
        <taxon>Archaea</taxon>
        <taxon>Methanobacteriati</taxon>
        <taxon>Methanobacteriota</taxon>
        <taxon>Archaeoglobi</taxon>
        <taxon>Archaeoglobales</taxon>
        <taxon>Archaeoglobaceae</taxon>
        <taxon>Archaeoglobus</taxon>
    </lineage>
</organism>
<dbReference type="Proteomes" id="UP000054307">
    <property type="component" value="Unassembled WGS sequence"/>
</dbReference>
<dbReference type="CDD" id="cd08548">
    <property type="entry name" value="Type_I_cohesin_like"/>
    <property type="match status" value="1"/>
</dbReference>
<reference evidence="4" key="1">
    <citation type="journal article" date="2015" name="MBio">
        <title>Genome-resolved metagenomic analysis reveals roles for candidate phyla and other microbial community members in biogeochemical transformations in oil reservoirs.</title>
        <authorList>
            <person name="Hu P."/>
            <person name="Tom L."/>
            <person name="Singh A."/>
            <person name="Thomas B.C."/>
            <person name="Baker B.J."/>
            <person name="Piceno Y.M."/>
            <person name="Andersen G.L."/>
            <person name="Banfield J.F."/>
        </authorList>
    </citation>
    <scope>NUCLEOTIDE SEQUENCE [LARGE SCALE GENOMIC DNA]</scope>
    <source>
        <strain evidence="4">49_2300</strain>
        <strain evidence="3">49_95</strain>
    </source>
</reference>
<dbReference type="EMBL" id="LGEX01000010">
    <property type="protein sequence ID" value="KUK07179.1"/>
    <property type="molecule type" value="Genomic_DNA"/>
</dbReference>
<dbReference type="Proteomes" id="UP000054015">
    <property type="component" value="Unassembled WGS sequence"/>
</dbReference>
<dbReference type="InterPro" id="IPR002102">
    <property type="entry name" value="Cohesin_dom"/>
</dbReference>
<comment type="caution">
    <text evidence="4">The sequence shown here is derived from an EMBL/GenBank/DDBJ whole genome shotgun (WGS) entry which is preliminary data.</text>
</comment>
<dbReference type="Pfam" id="PF00963">
    <property type="entry name" value="Cohesin"/>
    <property type="match status" value="1"/>
</dbReference>
<dbReference type="GO" id="GO:0030246">
    <property type="term" value="F:carbohydrate binding"/>
    <property type="evidence" value="ECO:0007669"/>
    <property type="project" value="InterPro"/>
</dbReference>
<name>A0A124FC06_ARCFL</name>
<feature type="domain" description="Cohesin" evidence="1">
    <location>
        <begin position="34"/>
        <end position="154"/>
    </location>
</feature>
<evidence type="ECO:0000313" key="5">
    <source>
        <dbReference type="Proteomes" id="UP000054015"/>
    </source>
</evidence>
<evidence type="ECO:0000259" key="1">
    <source>
        <dbReference type="Pfam" id="PF00963"/>
    </source>
</evidence>
<protein>
    <submittedName>
        <fullName evidence="4">Uncharacterized protein</fullName>
    </submittedName>
</protein>
<dbReference type="SUPFAM" id="SSF49384">
    <property type="entry name" value="Carbohydrate-binding domain"/>
    <property type="match status" value="1"/>
</dbReference>
<dbReference type="EMBL" id="LGEQ01000001">
    <property type="protein sequence ID" value="KUJ94740.1"/>
    <property type="molecule type" value="Genomic_DNA"/>
</dbReference>
<evidence type="ECO:0000313" key="4">
    <source>
        <dbReference type="EMBL" id="KUK07179.1"/>
    </source>
</evidence>
<dbReference type="Gene3D" id="2.60.40.680">
    <property type="match status" value="1"/>
</dbReference>
<gene>
    <name evidence="3" type="ORF">XD40_0061</name>
    <name evidence="4" type="ORF">XD48_0541</name>
</gene>
<proteinExistence type="predicted"/>
<reference evidence="5 6" key="2">
    <citation type="journal article" date="2015" name="MBio">
        <title>Genome-Resolved Metagenomic Analysis Reveals Roles for Candidate Phyla and Other Microbial Community Members in Biogeochemical Transformations in Oil Reservoirs.</title>
        <authorList>
            <person name="Hu P."/>
            <person name="Tom L."/>
            <person name="Singh A."/>
            <person name="Thomas B.C."/>
            <person name="Baker B.J."/>
            <person name="Piceno Y.M."/>
            <person name="Andersen G.L."/>
            <person name="Banfield J.F."/>
        </authorList>
    </citation>
    <scope>NUCLEOTIDE SEQUENCE [LARGE SCALE GENOMIC DNA]</scope>
</reference>
<dbReference type="GO" id="GO:0000272">
    <property type="term" value="P:polysaccharide catabolic process"/>
    <property type="evidence" value="ECO:0007669"/>
    <property type="project" value="InterPro"/>
</dbReference>
<sequence>MAYWVSEVMVLRRFLLLTLVVFILTMSVASAEMVVKIPDTSGAVGGTVEVPVEVENAQNLGSMDIVIVYDPTILKVQNVGKGELNKGLLSSNTGEGMVAISLADSKGINGKGSVAVITFQVLKAGSTDLTIQSVKAYDVNTHVDIPVKADNGKFEAVKGGAGTTGSTPGFELLLAVSALIAVGLFRKKIG</sequence>
<dbReference type="Pfam" id="PF18204">
    <property type="entry name" value="PGF-CTERM"/>
    <property type="match status" value="1"/>
</dbReference>
<accession>A0A124FC06</accession>
<dbReference type="InterPro" id="IPR008965">
    <property type="entry name" value="CBM2/CBM3_carb-bd_dom_sf"/>
</dbReference>
<evidence type="ECO:0000313" key="6">
    <source>
        <dbReference type="Proteomes" id="UP000054307"/>
    </source>
</evidence>
<dbReference type="InterPro" id="IPR026371">
    <property type="entry name" value="PGF_CTERM"/>
</dbReference>